<sequence>MRAEPTIADDDRPTRAELVELYDANGWVAYTRDPEALERGVAGSLRIVTARDRGRLVGLARVVGDGATIVYLQDVLVHPDAHRRGIGRALLEAVFAPYAAVRQHVLLTDDEPAQRAFYEALGFAEVRDVAPGSLRAFVRFA</sequence>
<dbReference type="InterPro" id="IPR000182">
    <property type="entry name" value="GNAT_dom"/>
</dbReference>
<dbReference type="Gene3D" id="3.40.630.30">
    <property type="match status" value="1"/>
</dbReference>
<comment type="caution">
    <text evidence="2">The sequence shown here is derived from an EMBL/GenBank/DDBJ whole genome shotgun (WGS) entry which is preliminary data.</text>
</comment>
<protein>
    <submittedName>
        <fullName evidence="2">N-acetyltransferase</fullName>
    </submittedName>
</protein>
<dbReference type="Proteomes" id="UP000626982">
    <property type="component" value="Unassembled WGS sequence"/>
</dbReference>
<evidence type="ECO:0000259" key="1">
    <source>
        <dbReference type="PROSITE" id="PS51186"/>
    </source>
</evidence>
<feature type="domain" description="N-acetyltransferase" evidence="1">
    <location>
        <begin position="1"/>
        <end position="141"/>
    </location>
</feature>
<dbReference type="PANTHER" id="PTHR43233">
    <property type="entry name" value="FAMILY N-ACETYLTRANSFERASE, PUTATIVE (AFU_ORTHOLOGUE AFUA_6G03350)-RELATED"/>
    <property type="match status" value="1"/>
</dbReference>
<dbReference type="PROSITE" id="PS51186">
    <property type="entry name" value="GNAT"/>
    <property type="match status" value="1"/>
</dbReference>
<gene>
    <name evidence="2" type="ORF">GCM10010968_09800</name>
</gene>
<dbReference type="SUPFAM" id="SSF55729">
    <property type="entry name" value="Acyl-CoA N-acyltransferases (Nat)"/>
    <property type="match status" value="1"/>
</dbReference>
<accession>A0ABQ2KH82</accession>
<evidence type="ECO:0000313" key="2">
    <source>
        <dbReference type="EMBL" id="GGN81171.1"/>
    </source>
</evidence>
<keyword evidence="3" id="KW-1185">Reference proteome</keyword>
<proteinExistence type="predicted"/>
<name>A0ABQ2KH82_9MICO</name>
<dbReference type="Pfam" id="PF13508">
    <property type="entry name" value="Acetyltransf_7"/>
    <property type="match status" value="1"/>
</dbReference>
<dbReference type="CDD" id="cd04301">
    <property type="entry name" value="NAT_SF"/>
    <property type="match status" value="1"/>
</dbReference>
<evidence type="ECO:0000313" key="3">
    <source>
        <dbReference type="Proteomes" id="UP000626982"/>
    </source>
</evidence>
<dbReference type="InterPro" id="IPR053144">
    <property type="entry name" value="Acetyltransferase_Butenolide"/>
</dbReference>
<dbReference type="EMBL" id="BMLM01000001">
    <property type="protein sequence ID" value="GGN81171.1"/>
    <property type="molecule type" value="Genomic_DNA"/>
</dbReference>
<dbReference type="PANTHER" id="PTHR43233:SF1">
    <property type="entry name" value="FAMILY N-ACETYLTRANSFERASE, PUTATIVE (AFU_ORTHOLOGUE AFUA_6G03350)-RELATED"/>
    <property type="match status" value="1"/>
</dbReference>
<organism evidence="2 3">
    <name type="scientific">Agrococcus terreus</name>
    <dbReference type="NCBI Taxonomy" id="574649"/>
    <lineage>
        <taxon>Bacteria</taxon>
        <taxon>Bacillati</taxon>
        <taxon>Actinomycetota</taxon>
        <taxon>Actinomycetes</taxon>
        <taxon>Micrococcales</taxon>
        <taxon>Microbacteriaceae</taxon>
        <taxon>Agrococcus</taxon>
    </lineage>
</organism>
<dbReference type="RefSeq" id="WP_188716646.1">
    <property type="nucleotide sequence ID" value="NZ_BAABBD010000006.1"/>
</dbReference>
<reference evidence="3" key="1">
    <citation type="journal article" date="2019" name="Int. J. Syst. Evol. Microbiol.">
        <title>The Global Catalogue of Microorganisms (GCM) 10K type strain sequencing project: providing services to taxonomists for standard genome sequencing and annotation.</title>
        <authorList>
            <consortium name="The Broad Institute Genomics Platform"/>
            <consortium name="The Broad Institute Genome Sequencing Center for Infectious Disease"/>
            <person name="Wu L."/>
            <person name="Ma J."/>
        </authorList>
    </citation>
    <scope>NUCLEOTIDE SEQUENCE [LARGE SCALE GENOMIC DNA]</scope>
    <source>
        <strain evidence="3">CGMCC 1.6960</strain>
    </source>
</reference>
<dbReference type="InterPro" id="IPR016181">
    <property type="entry name" value="Acyl_CoA_acyltransferase"/>
</dbReference>